<keyword evidence="11" id="KW-0472">Membrane</keyword>
<feature type="domain" description="Response regulatory" evidence="17">
    <location>
        <begin position="327"/>
        <end position="444"/>
    </location>
</feature>
<dbReference type="GO" id="GO:0000155">
    <property type="term" value="F:phosphorelay sensor kinase activity"/>
    <property type="evidence" value="ECO:0007669"/>
    <property type="project" value="InterPro"/>
</dbReference>
<dbReference type="CDD" id="cd16922">
    <property type="entry name" value="HATPase_EvgS-ArcB-TorS-like"/>
    <property type="match status" value="1"/>
</dbReference>
<dbReference type="InterPro" id="IPR036641">
    <property type="entry name" value="HPT_dom_sf"/>
</dbReference>
<dbReference type="OrthoDB" id="9801651at2"/>
<dbReference type="SUPFAM" id="SSF55874">
    <property type="entry name" value="ATPase domain of HSP90 chaperone/DNA topoisomerase II/histidine kinase"/>
    <property type="match status" value="1"/>
</dbReference>
<accession>A0A4R3JNB6</accession>
<protein>
    <recommendedName>
        <fullName evidence="3">histidine kinase</fullName>
        <ecNumber evidence="3">2.7.13.3</ecNumber>
    </recommendedName>
</protein>
<evidence type="ECO:0000259" key="18">
    <source>
        <dbReference type="PROSITE" id="PS50894"/>
    </source>
</evidence>
<dbReference type="Pfam" id="PF01627">
    <property type="entry name" value="Hpt"/>
    <property type="match status" value="1"/>
</dbReference>
<dbReference type="PANTHER" id="PTHR45339">
    <property type="entry name" value="HYBRID SIGNAL TRANSDUCTION HISTIDINE KINASE J"/>
    <property type="match status" value="1"/>
</dbReference>
<dbReference type="PROSITE" id="PS50110">
    <property type="entry name" value="RESPONSE_REGULATORY"/>
    <property type="match status" value="1"/>
</dbReference>
<dbReference type="GO" id="GO:0005524">
    <property type="term" value="F:ATP binding"/>
    <property type="evidence" value="ECO:0007669"/>
    <property type="project" value="UniProtKB-KW"/>
</dbReference>
<feature type="domain" description="HPt" evidence="18">
    <location>
        <begin position="491"/>
        <end position="581"/>
    </location>
</feature>
<evidence type="ECO:0000256" key="9">
    <source>
        <dbReference type="ARBA" id="ARBA00022989"/>
    </source>
</evidence>
<keyword evidence="14" id="KW-0175">Coiled coil</keyword>
<comment type="catalytic activity">
    <reaction evidence="1">
        <text>ATP + protein L-histidine = ADP + protein N-phospho-L-histidine.</text>
        <dbReference type="EC" id="2.7.13.3"/>
    </reaction>
</comment>
<dbReference type="PANTHER" id="PTHR45339:SF1">
    <property type="entry name" value="HYBRID SIGNAL TRANSDUCTION HISTIDINE KINASE J"/>
    <property type="match status" value="1"/>
</dbReference>
<dbReference type="InterPro" id="IPR005467">
    <property type="entry name" value="His_kinase_dom"/>
</dbReference>
<dbReference type="Gene3D" id="1.20.120.160">
    <property type="entry name" value="HPT domain"/>
    <property type="match status" value="1"/>
</dbReference>
<dbReference type="RefSeq" id="WP_132242690.1">
    <property type="nucleotide sequence ID" value="NZ_SLZU01000002.1"/>
</dbReference>
<dbReference type="EMBL" id="SLZU01000002">
    <property type="protein sequence ID" value="TCS66535.1"/>
    <property type="molecule type" value="Genomic_DNA"/>
</dbReference>
<evidence type="ECO:0000256" key="11">
    <source>
        <dbReference type="ARBA" id="ARBA00023136"/>
    </source>
</evidence>
<dbReference type="SUPFAM" id="SSF47226">
    <property type="entry name" value="Histidine-containing phosphotransfer domain, HPT domain"/>
    <property type="match status" value="1"/>
</dbReference>
<feature type="domain" description="Histidine kinase" evidence="16">
    <location>
        <begin position="80"/>
        <end position="300"/>
    </location>
</feature>
<dbReference type="EC" id="2.7.13.3" evidence="3"/>
<dbReference type="Gene3D" id="3.30.565.10">
    <property type="entry name" value="Histidine kinase-like ATPase, C-terminal domain"/>
    <property type="match status" value="1"/>
</dbReference>
<keyword evidence="20" id="KW-1185">Reference proteome</keyword>
<evidence type="ECO:0000256" key="13">
    <source>
        <dbReference type="PROSITE-ProRule" id="PRU00169"/>
    </source>
</evidence>
<dbReference type="PROSITE" id="PS50109">
    <property type="entry name" value="HIS_KIN"/>
    <property type="match status" value="1"/>
</dbReference>
<dbReference type="SMART" id="SM00448">
    <property type="entry name" value="REC"/>
    <property type="match status" value="1"/>
</dbReference>
<evidence type="ECO:0000256" key="5">
    <source>
        <dbReference type="ARBA" id="ARBA00022553"/>
    </source>
</evidence>
<dbReference type="InterPro" id="IPR001789">
    <property type="entry name" value="Sig_transdc_resp-reg_receiver"/>
</dbReference>
<dbReference type="PRINTS" id="PR00344">
    <property type="entry name" value="BCTRLSENSOR"/>
</dbReference>
<dbReference type="Proteomes" id="UP000295696">
    <property type="component" value="Unassembled WGS sequence"/>
</dbReference>
<dbReference type="InterPro" id="IPR008207">
    <property type="entry name" value="Sig_transdc_His_kin_Hpt_dom"/>
</dbReference>
<evidence type="ECO:0000256" key="6">
    <source>
        <dbReference type="ARBA" id="ARBA00022692"/>
    </source>
</evidence>
<dbReference type="InterPro" id="IPR036890">
    <property type="entry name" value="HATPase_C_sf"/>
</dbReference>
<dbReference type="AlphaFoldDB" id="A0A4R3JNB6"/>
<evidence type="ECO:0000256" key="10">
    <source>
        <dbReference type="ARBA" id="ARBA00023012"/>
    </source>
</evidence>
<name>A0A4R3JNB6_9RHOB</name>
<evidence type="ECO:0000259" key="17">
    <source>
        <dbReference type="PROSITE" id="PS50110"/>
    </source>
</evidence>
<keyword evidence="6" id="KW-0812">Transmembrane</keyword>
<dbReference type="SMART" id="SM00387">
    <property type="entry name" value="HATPase_c"/>
    <property type="match status" value="1"/>
</dbReference>
<evidence type="ECO:0000313" key="19">
    <source>
        <dbReference type="EMBL" id="TCS66535.1"/>
    </source>
</evidence>
<dbReference type="InterPro" id="IPR003661">
    <property type="entry name" value="HisK_dim/P_dom"/>
</dbReference>
<evidence type="ECO:0000256" key="2">
    <source>
        <dbReference type="ARBA" id="ARBA00004651"/>
    </source>
</evidence>
<dbReference type="SMART" id="SM00388">
    <property type="entry name" value="HisKA"/>
    <property type="match status" value="1"/>
</dbReference>
<gene>
    <name evidence="19" type="ORF">EDD52_102352</name>
</gene>
<dbReference type="Pfam" id="PF02518">
    <property type="entry name" value="HATPase_c"/>
    <property type="match status" value="1"/>
</dbReference>
<keyword evidence="10" id="KW-0902">Two-component regulatory system</keyword>
<keyword evidence="9" id="KW-1133">Transmembrane helix</keyword>
<feature type="region of interest" description="Disordered" evidence="15">
    <location>
        <begin position="449"/>
        <end position="470"/>
    </location>
</feature>
<keyword evidence="19" id="KW-0418">Kinase</keyword>
<dbReference type="Gene3D" id="3.40.50.2300">
    <property type="match status" value="1"/>
</dbReference>
<keyword evidence="7" id="KW-0547">Nucleotide-binding</keyword>
<dbReference type="SUPFAM" id="SSF52172">
    <property type="entry name" value="CheY-like"/>
    <property type="match status" value="1"/>
</dbReference>
<keyword evidence="5 13" id="KW-0597">Phosphoprotein</keyword>
<feature type="modified residue" description="Phosphohistidine" evidence="12">
    <location>
        <position position="530"/>
    </location>
</feature>
<feature type="coiled-coil region" evidence="14">
    <location>
        <begin position="14"/>
        <end position="70"/>
    </location>
</feature>
<dbReference type="Gene3D" id="1.10.287.130">
    <property type="match status" value="1"/>
</dbReference>
<evidence type="ECO:0000259" key="16">
    <source>
        <dbReference type="PROSITE" id="PS50109"/>
    </source>
</evidence>
<dbReference type="InterPro" id="IPR011006">
    <property type="entry name" value="CheY-like_superfamily"/>
</dbReference>
<dbReference type="CDD" id="cd00082">
    <property type="entry name" value="HisKA"/>
    <property type="match status" value="1"/>
</dbReference>
<organism evidence="19 20">
    <name type="scientific">Primorskyibacter sedentarius</name>
    <dbReference type="NCBI Taxonomy" id="745311"/>
    <lineage>
        <taxon>Bacteria</taxon>
        <taxon>Pseudomonadati</taxon>
        <taxon>Pseudomonadota</taxon>
        <taxon>Alphaproteobacteria</taxon>
        <taxon>Rhodobacterales</taxon>
        <taxon>Roseobacteraceae</taxon>
        <taxon>Primorskyibacter</taxon>
    </lineage>
</organism>
<comment type="subcellular location">
    <subcellularLocation>
        <location evidence="2">Cell membrane</location>
        <topology evidence="2">Multi-pass membrane protein</topology>
    </subcellularLocation>
</comment>
<evidence type="ECO:0000256" key="12">
    <source>
        <dbReference type="PROSITE-ProRule" id="PRU00110"/>
    </source>
</evidence>
<evidence type="ECO:0000256" key="14">
    <source>
        <dbReference type="SAM" id="Coils"/>
    </source>
</evidence>
<dbReference type="SUPFAM" id="SSF47384">
    <property type="entry name" value="Homodimeric domain of signal transducing histidine kinase"/>
    <property type="match status" value="1"/>
</dbReference>
<feature type="compositionally biased region" description="Low complexity" evidence="15">
    <location>
        <begin position="453"/>
        <end position="468"/>
    </location>
</feature>
<evidence type="ECO:0000256" key="1">
    <source>
        <dbReference type="ARBA" id="ARBA00000085"/>
    </source>
</evidence>
<reference evidence="19 20" key="1">
    <citation type="submission" date="2019-03" db="EMBL/GenBank/DDBJ databases">
        <title>Genomic Encyclopedia of Type Strains, Phase IV (KMG-IV): sequencing the most valuable type-strain genomes for metagenomic binning, comparative biology and taxonomic classification.</title>
        <authorList>
            <person name="Goeker M."/>
        </authorList>
    </citation>
    <scope>NUCLEOTIDE SEQUENCE [LARGE SCALE GENOMIC DNA]</scope>
    <source>
        <strain evidence="19 20">DSM 104836</strain>
    </source>
</reference>
<comment type="caution">
    <text evidence="19">The sequence shown here is derived from an EMBL/GenBank/DDBJ whole genome shotgun (WGS) entry which is preliminary data.</text>
</comment>
<dbReference type="CDD" id="cd17546">
    <property type="entry name" value="REC_hyHK_CKI1_RcsC-like"/>
    <property type="match status" value="1"/>
</dbReference>
<evidence type="ECO:0000256" key="15">
    <source>
        <dbReference type="SAM" id="MobiDB-lite"/>
    </source>
</evidence>
<proteinExistence type="predicted"/>
<evidence type="ECO:0000256" key="8">
    <source>
        <dbReference type="ARBA" id="ARBA00022840"/>
    </source>
</evidence>
<feature type="modified residue" description="4-aspartylphosphate" evidence="13">
    <location>
        <position position="376"/>
    </location>
</feature>
<keyword evidence="8" id="KW-0067">ATP-binding</keyword>
<dbReference type="Pfam" id="PF00512">
    <property type="entry name" value="HisKA"/>
    <property type="match status" value="1"/>
</dbReference>
<sequence length="581" mass="63563">MNEEPADRVSRRRYQREQMARQEAEALLEQKSRELFLANEKLSAHSTQLEQRVSERTAELQTALERAEAASTARSRFVATMSHEIRTPLGGMLGMIDLLSMDETDPAKKELLNYAKTAGVGLSRIVNDVLDFSKMEAGVFVFEEESVDIRALVESVRILAGSNDKGANRQIIAKIDASVPKLFLGDATRIRQLISNLISNALRYSTEGPIIIRAQATPHPKDALLRVEVEDFGVGIPEDKLSDLFKDFSQVSNALTAAAQGTGLGLAICKRIIEGVGGKIGVQSIPGVGSTFWIELPVEVVALPASNQNKTGSLEDSDSLESLVGKRVLIAEDNIINQKLLLTYANRMQLNAELAENGRIALEMFSPDKHDLVLMDVAMPEMDGLEATRRIRQKWSDRELPPILALTAHVMDAIEEEATLVGIDTVLSKPIPFDELKLALETALSRKPRKVETAAAPAETPSEDAPASGDEAPLLKLMSPGAVDELLQMFTVEDLSDLVRKFVLDSSLRIDRITAAIDEGDEDAMSKEAHSLKGSSLVLGFTEISEWARQIEDGKPSPDSGSLGETANRIRNKLQDMHALL</sequence>
<dbReference type="GO" id="GO:0005886">
    <property type="term" value="C:plasma membrane"/>
    <property type="evidence" value="ECO:0007669"/>
    <property type="project" value="UniProtKB-SubCell"/>
</dbReference>
<evidence type="ECO:0000256" key="4">
    <source>
        <dbReference type="ARBA" id="ARBA00022475"/>
    </source>
</evidence>
<evidence type="ECO:0000256" key="3">
    <source>
        <dbReference type="ARBA" id="ARBA00012438"/>
    </source>
</evidence>
<dbReference type="InterPro" id="IPR036097">
    <property type="entry name" value="HisK_dim/P_sf"/>
</dbReference>
<dbReference type="InterPro" id="IPR003594">
    <property type="entry name" value="HATPase_dom"/>
</dbReference>
<evidence type="ECO:0000313" key="20">
    <source>
        <dbReference type="Proteomes" id="UP000295696"/>
    </source>
</evidence>
<dbReference type="PROSITE" id="PS50894">
    <property type="entry name" value="HPT"/>
    <property type="match status" value="1"/>
</dbReference>
<keyword evidence="19" id="KW-0808">Transferase</keyword>
<dbReference type="InterPro" id="IPR004358">
    <property type="entry name" value="Sig_transdc_His_kin-like_C"/>
</dbReference>
<keyword evidence="4" id="KW-1003">Cell membrane</keyword>
<dbReference type="Pfam" id="PF00072">
    <property type="entry name" value="Response_reg"/>
    <property type="match status" value="1"/>
</dbReference>
<evidence type="ECO:0000256" key="7">
    <source>
        <dbReference type="ARBA" id="ARBA00022741"/>
    </source>
</evidence>